<feature type="compositionally biased region" description="Basic and acidic residues" evidence="1">
    <location>
        <begin position="216"/>
        <end position="230"/>
    </location>
</feature>
<feature type="compositionally biased region" description="Basic and acidic residues" evidence="1">
    <location>
        <begin position="367"/>
        <end position="401"/>
    </location>
</feature>
<feature type="compositionally biased region" description="Polar residues" evidence="1">
    <location>
        <begin position="158"/>
        <end position="169"/>
    </location>
</feature>
<comment type="caution">
    <text evidence="4">The sequence shown here is derived from an EMBL/GenBank/DDBJ whole genome shotgun (WGS) entry which is preliminary data.</text>
</comment>
<name>A0A9D2FRG7_9FIRM</name>
<keyword evidence="2" id="KW-0472">Membrane</keyword>
<dbReference type="AlphaFoldDB" id="A0A9D2FRG7"/>
<feature type="transmembrane region" description="Helical" evidence="2">
    <location>
        <begin position="706"/>
        <end position="726"/>
    </location>
</feature>
<feature type="compositionally biased region" description="Basic and acidic residues" evidence="1">
    <location>
        <begin position="170"/>
        <end position="179"/>
    </location>
</feature>
<dbReference type="Proteomes" id="UP000824056">
    <property type="component" value="Unassembled WGS sequence"/>
</dbReference>
<dbReference type="InterPro" id="IPR011050">
    <property type="entry name" value="Pectin_lyase_fold/virulence"/>
</dbReference>
<feature type="compositionally biased region" description="Polar residues" evidence="1">
    <location>
        <begin position="664"/>
        <end position="685"/>
    </location>
</feature>
<feature type="compositionally biased region" description="Low complexity" evidence="1">
    <location>
        <begin position="189"/>
        <end position="205"/>
    </location>
</feature>
<feature type="compositionally biased region" description="Basic and acidic residues" evidence="1">
    <location>
        <begin position="449"/>
        <end position="462"/>
    </location>
</feature>
<feature type="compositionally biased region" description="Basic and acidic residues" evidence="1">
    <location>
        <begin position="324"/>
        <end position="357"/>
    </location>
</feature>
<feature type="region of interest" description="Disordered" evidence="1">
    <location>
        <begin position="621"/>
        <end position="685"/>
    </location>
</feature>
<reference evidence="4" key="2">
    <citation type="submission" date="2021-04" db="EMBL/GenBank/DDBJ databases">
        <authorList>
            <person name="Gilroy R."/>
        </authorList>
    </citation>
    <scope>NUCLEOTIDE SEQUENCE</scope>
    <source>
        <strain evidence="4">1068</strain>
    </source>
</reference>
<reference evidence="4" key="1">
    <citation type="journal article" date="2021" name="PeerJ">
        <title>Extensive microbial diversity within the chicken gut microbiome revealed by metagenomics and culture.</title>
        <authorList>
            <person name="Gilroy R."/>
            <person name="Ravi A."/>
            <person name="Getino M."/>
            <person name="Pursley I."/>
            <person name="Horton D.L."/>
            <person name="Alikhan N.F."/>
            <person name="Baker D."/>
            <person name="Gharbi K."/>
            <person name="Hall N."/>
            <person name="Watson M."/>
            <person name="Adriaenssens E.M."/>
            <person name="Foster-Nyarko E."/>
            <person name="Jarju S."/>
            <person name="Secka A."/>
            <person name="Antonio M."/>
            <person name="Oren A."/>
            <person name="Chaudhuri R.R."/>
            <person name="La Ragione R."/>
            <person name="Hildebrand F."/>
            <person name="Pallen M.J."/>
        </authorList>
    </citation>
    <scope>NUCLEOTIDE SEQUENCE</scope>
    <source>
        <strain evidence="4">1068</strain>
    </source>
</reference>
<dbReference type="EMBL" id="DXBG01000127">
    <property type="protein sequence ID" value="HIZ65322.1"/>
    <property type="molecule type" value="Genomic_DNA"/>
</dbReference>
<proteinExistence type="predicted"/>
<keyword evidence="2" id="KW-0812">Transmembrane</keyword>
<feature type="signal peptide" evidence="3">
    <location>
        <begin position="1"/>
        <end position="34"/>
    </location>
</feature>
<accession>A0A9D2FRG7</accession>
<feature type="compositionally biased region" description="Basic and acidic residues" evidence="1">
    <location>
        <begin position="409"/>
        <end position="422"/>
    </location>
</feature>
<evidence type="ECO:0000256" key="3">
    <source>
        <dbReference type="SAM" id="SignalP"/>
    </source>
</evidence>
<organism evidence="4 5">
    <name type="scientific">Candidatus Blautia pullicola</name>
    <dbReference type="NCBI Taxonomy" id="2838498"/>
    <lineage>
        <taxon>Bacteria</taxon>
        <taxon>Bacillati</taxon>
        <taxon>Bacillota</taxon>
        <taxon>Clostridia</taxon>
        <taxon>Lachnospirales</taxon>
        <taxon>Lachnospiraceae</taxon>
        <taxon>Blautia</taxon>
    </lineage>
</organism>
<keyword evidence="2" id="KW-1133">Transmembrane helix</keyword>
<feature type="region of interest" description="Disordered" evidence="1">
    <location>
        <begin position="320"/>
        <end position="486"/>
    </location>
</feature>
<dbReference type="SUPFAM" id="SSF51126">
    <property type="entry name" value="Pectin lyase-like"/>
    <property type="match status" value="1"/>
</dbReference>
<protein>
    <submittedName>
        <fullName evidence="4">Uncharacterized protein</fullName>
    </submittedName>
</protein>
<evidence type="ECO:0000256" key="2">
    <source>
        <dbReference type="SAM" id="Phobius"/>
    </source>
</evidence>
<feature type="region of interest" description="Disordered" evidence="1">
    <location>
        <begin position="153"/>
        <end position="240"/>
    </location>
</feature>
<evidence type="ECO:0000256" key="1">
    <source>
        <dbReference type="SAM" id="MobiDB-lite"/>
    </source>
</evidence>
<evidence type="ECO:0000313" key="4">
    <source>
        <dbReference type="EMBL" id="HIZ65322.1"/>
    </source>
</evidence>
<gene>
    <name evidence="4" type="ORF">H9809_05380</name>
</gene>
<feature type="compositionally biased region" description="Low complexity" evidence="1">
    <location>
        <begin position="634"/>
        <end position="663"/>
    </location>
</feature>
<keyword evidence="3" id="KW-0732">Signal</keyword>
<evidence type="ECO:0000313" key="5">
    <source>
        <dbReference type="Proteomes" id="UP000824056"/>
    </source>
</evidence>
<feature type="chain" id="PRO_5039162326" evidence="3">
    <location>
        <begin position="35"/>
        <end position="731"/>
    </location>
</feature>
<sequence length="731" mass="77533">MNRNRKNLHKVKANVLGLTLASVMAVGTAGEAMAPSLVYAADSSVQAGTGKTAGTIYLNGTLGAEADKQDGSSKDKAVASLDKALALAGSGGTVLVCGQITVSSEKSLTIPGGVQIKKAEGYTGSIIKITGKGKLTVTGSGLQASDVDTTGADAGSNAFIQSTNPSGTEDTSKTQDSKEPAATPAPEQNNASNTNGNNTNNTNKTEVPAPGTGSTDKTEGEDTKEPEKTEPPVQKQQGTVVMPDSVTLKSQDQWKEFDFAQAGFQGEGTFAWESQSGPETYESQMKVIFTPKDTQNLDYSHIEGWDENTKTVSRVVKVTVESLKTPDKEQASENPDDKDGTGKDQADKDNSENKDSETVGNGNESGNKTDADENTTDKDETDKDSHKDENTDNVNTDKEDIKEDTDDANTDKEDIKEDKENQDSEEEQKDQDSQEDEGKPWDAGDSSETTEKEDQSGNKDQEADQEQPEATQGKTGEEATELPQDIIPVGSLLDEVTGIRVSGDFIPFYVDLQVSYNDQLSQLPEAGIGDILSAYEICLWDLKEDAEYQVPDGKKVKVMIPLPENAEAFSQLSVAHYLASQQYEYFVLGNEETPGNMTVETIDGIQYLTFETSSFSPFNVGGSQLVGPGSQDKTNTGTSSGSQTGSQSGSQQTGTGTSQNNNSAGQSTAKPGTSGTKTSVNTGTAVKTNTKTRVIRTVKTGDESPVLVYVAVGAAAVVLAVLAFLMGKKRK</sequence>
<feature type="compositionally biased region" description="Basic and acidic residues" evidence="1">
    <location>
        <begin position="430"/>
        <end position="442"/>
    </location>
</feature>